<dbReference type="EC" id="2.4.2.-" evidence="2"/>
<reference evidence="5" key="1">
    <citation type="submission" date="2007-06" db="EMBL/GenBank/DDBJ databases">
        <title>Full length cDNA sequences from Sitka Spruce (Picea sitchensis).</title>
        <authorList>
            <person name="Ralph S.G."/>
            <person name="Chun H.E."/>
            <person name="Liao N."/>
            <person name="Ali J."/>
            <person name="Reid K."/>
            <person name="Kolosova N."/>
            <person name="Cooper N."/>
            <person name="Cullis C."/>
            <person name="Jancsik S."/>
            <person name="Moore R."/>
            <person name="Mayo M."/>
            <person name="Wagner S."/>
            <person name="Holt R.A."/>
            <person name="Jones S.J.M."/>
            <person name="Marra M.A."/>
            <person name="Ritland C.E."/>
            <person name="Ritland K."/>
            <person name="Bohlmann J."/>
        </authorList>
    </citation>
    <scope>NUCLEOTIDE SEQUENCE</scope>
    <source>
        <tissue evidence="5">Green portion of the leader tissue</tissue>
    </source>
</reference>
<organism evidence="5">
    <name type="scientific">Picea sitchensis</name>
    <name type="common">Sitka spruce</name>
    <name type="synonym">Pinus sitchensis</name>
    <dbReference type="NCBI Taxonomy" id="3332"/>
    <lineage>
        <taxon>Eukaryota</taxon>
        <taxon>Viridiplantae</taxon>
        <taxon>Streptophyta</taxon>
        <taxon>Embryophyta</taxon>
        <taxon>Tracheophyta</taxon>
        <taxon>Spermatophyta</taxon>
        <taxon>Pinopsida</taxon>
        <taxon>Pinidae</taxon>
        <taxon>Conifers I</taxon>
        <taxon>Pinales</taxon>
        <taxon>Pinaceae</taxon>
        <taxon>Picea</taxon>
    </lineage>
</organism>
<proteinExistence type="evidence at transcript level"/>
<keyword evidence="2" id="KW-0328">Glycosyltransferase</keyword>
<dbReference type="InterPro" id="IPR044290">
    <property type="entry name" value="RRA1/2/3"/>
</dbReference>
<dbReference type="GO" id="GO:0000139">
    <property type="term" value="C:Golgi membrane"/>
    <property type="evidence" value="ECO:0007669"/>
    <property type="project" value="UniProtKB-SubCell"/>
</dbReference>
<keyword evidence="2" id="KW-0333">Golgi apparatus</keyword>
<sequence length="432" mass="48924">MSGRRDGSLFRTTGSAFRGSRLAVAVGIGILLGFIWAYLYPHGFLRSSGPNYVNAVSHPSSQVSSCESPERVKLLKSELQSVRETNANLRKQVRELSSKVHLSEQGQHNAQKQTSTLETQVKAGPIGNVKSLRTNPTILPDESINPDLAELLQKIAVKKELIVGLANYNVKEMLEVWSDSIKRAGITNYLVVALDDSVAEFCKSRGVPVYRRDPADAISKTVGKTGDNHAISGLKFHLLREFLQLGYSVLLSDVDIVYLQNPFNFLYRDCDVESMTDGYSNMTAYGYDDVSDDPSMGWSRYAHTMRIWVFNSGFFYIRPTIPSIELLDRVVDRLSKENAWDQAVFNELLFFPSRPGYEGLHASRRAMDYYLFLNSKVLFTKFRKEPKMPSYKPVIIHINYHPDKLPRMKAVVEYYVHGKKEALKPFPDGSEW</sequence>
<dbReference type="AlphaFoldDB" id="B8LL91"/>
<feature type="coiled-coil region" evidence="3">
    <location>
        <begin position="72"/>
        <end position="99"/>
    </location>
</feature>
<evidence type="ECO:0000313" key="5">
    <source>
        <dbReference type="EMBL" id="ABR16421.1"/>
    </source>
</evidence>
<dbReference type="GO" id="GO:0080147">
    <property type="term" value="P:root hair cell development"/>
    <property type="evidence" value="ECO:0007669"/>
    <property type="project" value="InterPro"/>
</dbReference>
<feature type="domain" description="Nucleotide-diphospho-sugar transferase" evidence="4">
    <location>
        <begin position="186"/>
        <end position="405"/>
    </location>
</feature>
<evidence type="ECO:0000256" key="1">
    <source>
        <dbReference type="ARBA" id="ARBA00007033"/>
    </source>
</evidence>
<evidence type="ECO:0000256" key="3">
    <source>
        <dbReference type="SAM" id="Coils"/>
    </source>
</evidence>
<feature type="transmembrane region" description="Helical" evidence="2">
    <location>
        <begin position="21"/>
        <end position="40"/>
    </location>
</feature>
<dbReference type="PANTHER" id="PTHR46581:SF3">
    <property type="entry name" value="ARABINOSYLTRANSFERASE RRA3"/>
    <property type="match status" value="1"/>
</dbReference>
<dbReference type="SUPFAM" id="SSF53448">
    <property type="entry name" value="Nucleotide-diphospho-sugar transferases"/>
    <property type="match status" value="1"/>
</dbReference>
<keyword evidence="2" id="KW-0808">Transferase</keyword>
<name>B8LL91_PICSI</name>
<comment type="subcellular location">
    <subcellularLocation>
        <location evidence="2">Golgi apparatus membrane</location>
        <topology evidence="2">Single-pass type II membrane protein</topology>
    </subcellularLocation>
</comment>
<keyword evidence="3" id="KW-0175">Coiled coil</keyword>
<comment type="similarity">
    <text evidence="1 2">Belongs to the glycosyltransferase 77 family.</text>
</comment>
<dbReference type="PANTHER" id="PTHR46581">
    <property type="entry name" value="ARABINOSYLTRANSFERASE RRA3"/>
    <property type="match status" value="1"/>
</dbReference>
<dbReference type="InterPro" id="IPR029044">
    <property type="entry name" value="Nucleotide-diphossugar_trans"/>
</dbReference>
<evidence type="ECO:0000256" key="2">
    <source>
        <dbReference type="RuleBase" id="RU363055"/>
    </source>
</evidence>
<keyword evidence="2" id="KW-0472">Membrane</keyword>
<keyword evidence="2" id="KW-0735">Signal-anchor</keyword>
<keyword evidence="2" id="KW-0961">Cell wall biogenesis/degradation</keyword>
<dbReference type="GO" id="GO:0016757">
    <property type="term" value="F:glycosyltransferase activity"/>
    <property type="evidence" value="ECO:0007669"/>
    <property type="project" value="UniProtKB-KW"/>
</dbReference>
<accession>B8LL91</accession>
<protein>
    <recommendedName>
        <fullName evidence="2">Glycosyltransferase</fullName>
        <ecNumber evidence="2">2.4.2.-</ecNumber>
    </recommendedName>
</protein>
<dbReference type="OMA" id="DHAHEQF"/>
<keyword evidence="2" id="KW-1133">Transmembrane helix</keyword>
<evidence type="ECO:0000259" key="4">
    <source>
        <dbReference type="Pfam" id="PF03407"/>
    </source>
</evidence>
<dbReference type="EMBL" id="EF676521">
    <property type="protein sequence ID" value="ABR16421.1"/>
    <property type="molecule type" value="mRNA"/>
</dbReference>
<dbReference type="CAZy" id="GT77">
    <property type="family name" value="Glycosyltransferase Family 77"/>
</dbReference>
<keyword evidence="2" id="KW-0812">Transmembrane</keyword>
<dbReference type="InterPro" id="IPR005069">
    <property type="entry name" value="Nucl-diP-sugar_transferase"/>
</dbReference>
<dbReference type="GO" id="GO:0071555">
    <property type="term" value="P:cell wall organization"/>
    <property type="evidence" value="ECO:0007669"/>
    <property type="project" value="UniProtKB-KW"/>
</dbReference>
<dbReference type="Pfam" id="PF03407">
    <property type="entry name" value="Nucleotid_trans"/>
    <property type="match status" value="1"/>
</dbReference>